<name>A0A1K2HQA1_9NEIS</name>
<proteinExistence type="predicted"/>
<dbReference type="AlphaFoldDB" id="A0A1K2HQA1"/>
<dbReference type="PROSITE" id="PS51257">
    <property type="entry name" value="PROKAR_LIPOPROTEIN"/>
    <property type="match status" value="1"/>
</dbReference>
<evidence type="ECO:0000256" key="3">
    <source>
        <dbReference type="SAM" id="SignalP"/>
    </source>
</evidence>
<keyword evidence="5" id="KW-1185">Reference proteome</keyword>
<feature type="coiled-coil region" evidence="1">
    <location>
        <begin position="156"/>
        <end position="183"/>
    </location>
</feature>
<reference evidence="4 5" key="1">
    <citation type="submission" date="2016-11" db="EMBL/GenBank/DDBJ databases">
        <authorList>
            <person name="Jaros S."/>
            <person name="Januszkiewicz K."/>
            <person name="Wedrychowicz H."/>
        </authorList>
    </citation>
    <scope>NUCLEOTIDE SEQUENCE [LARGE SCALE GENOMIC DNA]</scope>
    <source>
        <strain evidence="4 5">DSM 18899</strain>
    </source>
</reference>
<evidence type="ECO:0000256" key="2">
    <source>
        <dbReference type="SAM" id="MobiDB-lite"/>
    </source>
</evidence>
<gene>
    <name evidence="4" type="ORF">SAMN02745887_03270</name>
</gene>
<dbReference type="SUPFAM" id="SSF56954">
    <property type="entry name" value="Outer membrane efflux proteins (OEP)"/>
    <property type="match status" value="1"/>
</dbReference>
<keyword evidence="1" id="KW-0175">Coiled coil</keyword>
<sequence length="421" mass="45223">MKLPLLALPWLWAAGGACVLAAAPDYPPLARFDAAAQAAVQARLQQPIDAERAAQLALLQHPSARLALLELGSTPNALLAAGLLDPARFDAWQVLASANTRLDSSRSSQLAELQAIAHTAQQAWVEAAAAQALLPLLDQAQTAHQAQVELARSRRAAGTLARLDEAETTAEAAEAELAVQDGHAAAQIALSHLRQALGLPPGSALQLSPLAAPPRAAPELASLLAQARLKSHALRQALDEARRVPDSEQNALQQRPLSLPLLDGRNALGHRDNQLAARLKAERSILQAEAELSERRSRYLQALQRWQLLQDRILPERRTARSEMLKHYNGMLRGVDALLESSQAELAAQQQLIEAQRDAWLAWLALEQSVGGRLPVPATTDAAPGPAPNPAPMQPMPHTMHRHGHPQPPADKVEPAQAAHH</sequence>
<dbReference type="Proteomes" id="UP000186513">
    <property type="component" value="Unassembled WGS sequence"/>
</dbReference>
<accession>A0A1K2HQA1</accession>
<organism evidence="4 5">
    <name type="scientific">Chitinimonas taiwanensis DSM 18899</name>
    <dbReference type="NCBI Taxonomy" id="1121279"/>
    <lineage>
        <taxon>Bacteria</taxon>
        <taxon>Pseudomonadati</taxon>
        <taxon>Pseudomonadota</taxon>
        <taxon>Betaproteobacteria</taxon>
        <taxon>Neisseriales</taxon>
        <taxon>Chitinibacteraceae</taxon>
        <taxon>Chitinimonas</taxon>
    </lineage>
</organism>
<feature type="compositionally biased region" description="Low complexity" evidence="2">
    <location>
        <begin position="375"/>
        <end position="384"/>
    </location>
</feature>
<protein>
    <submittedName>
        <fullName evidence="4">Outer membrane protein TolC</fullName>
    </submittedName>
</protein>
<feature type="compositionally biased region" description="Pro residues" evidence="2">
    <location>
        <begin position="385"/>
        <end position="395"/>
    </location>
</feature>
<evidence type="ECO:0000313" key="5">
    <source>
        <dbReference type="Proteomes" id="UP000186513"/>
    </source>
</evidence>
<feature type="chain" id="PRO_5012137051" evidence="3">
    <location>
        <begin position="22"/>
        <end position="421"/>
    </location>
</feature>
<dbReference type="Gene3D" id="1.20.1600.10">
    <property type="entry name" value="Outer membrane efflux proteins (OEP)"/>
    <property type="match status" value="1"/>
</dbReference>
<feature type="region of interest" description="Disordered" evidence="2">
    <location>
        <begin position="375"/>
        <end position="421"/>
    </location>
</feature>
<evidence type="ECO:0000256" key="1">
    <source>
        <dbReference type="SAM" id="Coils"/>
    </source>
</evidence>
<evidence type="ECO:0000313" key="4">
    <source>
        <dbReference type="EMBL" id="SFZ78935.1"/>
    </source>
</evidence>
<dbReference type="EMBL" id="FPKR01000014">
    <property type="protein sequence ID" value="SFZ78935.1"/>
    <property type="molecule type" value="Genomic_DNA"/>
</dbReference>
<dbReference type="RefSeq" id="WP_139256205.1">
    <property type="nucleotide sequence ID" value="NZ_FPKR01000014.1"/>
</dbReference>
<dbReference type="OrthoDB" id="8554634at2"/>
<feature type="signal peptide" evidence="3">
    <location>
        <begin position="1"/>
        <end position="21"/>
    </location>
</feature>
<dbReference type="STRING" id="1121279.SAMN02745887_03270"/>
<keyword evidence="3" id="KW-0732">Signal</keyword>